<evidence type="ECO:0000313" key="3">
    <source>
        <dbReference type="EMBL" id="KAF9791919.1"/>
    </source>
</evidence>
<dbReference type="AlphaFoldDB" id="A0A9P6HNL4"/>
<feature type="compositionally biased region" description="Low complexity" evidence="1">
    <location>
        <begin position="294"/>
        <end position="315"/>
    </location>
</feature>
<feature type="compositionally biased region" description="Basic and acidic residues" evidence="1">
    <location>
        <begin position="184"/>
        <end position="196"/>
    </location>
</feature>
<feature type="compositionally biased region" description="Low complexity" evidence="1">
    <location>
        <begin position="344"/>
        <end position="356"/>
    </location>
</feature>
<comment type="caution">
    <text evidence="3">The sequence shown here is derived from an EMBL/GenBank/DDBJ whole genome shotgun (WGS) entry which is preliminary data.</text>
</comment>
<feature type="domain" description="OTU" evidence="2">
    <location>
        <begin position="49"/>
        <end position="221"/>
    </location>
</feature>
<dbReference type="OrthoDB" id="415023at2759"/>
<evidence type="ECO:0000256" key="1">
    <source>
        <dbReference type="SAM" id="MobiDB-lite"/>
    </source>
</evidence>
<dbReference type="Pfam" id="PF02338">
    <property type="entry name" value="OTU"/>
    <property type="match status" value="1"/>
</dbReference>
<evidence type="ECO:0000259" key="2">
    <source>
        <dbReference type="PROSITE" id="PS50802"/>
    </source>
</evidence>
<dbReference type="PROSITE" id="PS50802">
    <property type="entry name" value="OTU"/>
    <property type="match status" value="1"/>
</dbReference>
<evidence type="ECO:0000313" key="4">
    <source>
        <dbReference type="Proteomes" id="UP000736335"/>
    </source>
</evidence>
<feature type="compositionally biased region" description="Pro residues" evidence="1">
    <location>
        <begin position="283"/>
        <end position="293"/>
    </location>
</feature>
<dbReference type="CDD" id="cd22756">
    <property type="entry name" value="OTU_OTUD3-like"/>
    <property type="match status" value="1"/>
</dbReference>
<reference evidence="3" key="2">
    <citation type="submission" date="2020-11" db="EMBL/GenBank/DDBJ databases">
        <authorList>
            <consortium name="DOE Joint Genome Institute"/>
            <person name="Kuo A."/>
            <person name="Miyauchi S."/>
            <person name="Kiss E."/>
            <person name="Drula E."/>
            <person name="Kohler A."/>
            <person name="Sanchez-Garcia M."/>
            <person name="Andreopoulos B."/>
            <person name="Barry K.W."/>
            <person name="Bonito G."/>
            <person name="Buee M."/>
            <person name="Carver A."/>
            <person name="Chen C."/>
            <person name="Cichocki N."/>
            <person name="Clum A."/>
            <person name="Culley D."/>
            <person name="Crous P.W."/>
            <person name="Fauchery L."/>
            <person name="Girlanda M."/>
            <person name="Hayes R."/>
            <person name="Keri Z."/>
            <person name="Labutti K."/>
            <person name="Lipzen A."/>
            <person name="Lombard V."/>
            <person name="Magnuson J."/>
            <person name="Maillard F."/>
            <person name="Morin E."/>
            <person name="Murat C."/>
            <person name="Nolan M."/>
            <person name="Ohm R."/>
            <person name="Pangilinan J."/>
            <person name="Pereira M."/>
            <person name="Perotto S."/>
            <person name="Peter M."/>
            <person name="Riley R."/>
            <person name="Sitrit Y."/>
            <person name="Stielow B."/>
            <person name="Szollosi G."/>
            <person name="Zifcakova L."/>
            <person name="Stursova M."/>
            <person name="Spatafora J.W."/>
            <person name="Tedersoo L."/>
            <person name="Vaario L.-M."/>
            <person name="Yamada A."/>
            <person name="Yan M."/>
            <person name="Wang P."/>
            <person name="Xu J."/>
            <person name="Bruns T."/>
            <person name="Baldrian P."/>
            <person name="Vilgalys R."/>
            <person name="Henrissat B."/>
            <person name="Grigoriev I.V."/>
            <person name="Hibbett D."/>
            <person name="Nagy L.G."/>
            <person name="Martin F.M."/>
        </authorList>
    </citation>
    <scope>NUCLEOTIDE SEQUENCE</scope>
    <source>
        <strain evidence="3">UH-Tt-Lm1</strain>
    </source>
</reference>
<feature type="compositionally biased region" description="Low complexity" evidence="1">
    <location>
        <begin position="403"/>
        <end position="419"/>
    </location>
</feature>
<keyword evidence="4" id="KW-1185">Reference proteome</keyword>
<dbReference type="PANTHER" id="PTHR12419">
    <property type="entry name" value="OTU DOMAIN CONTAINING PROTEIN"/>
    <property type="match status" value="1"/>
</dbReference>
<protein>
    <recommendedName>
        <fullName evidence="2">OTU domain-containing protein</fullName>
    </recommendedName>
</protein>
<accession>A0A9P6HNL4</accession>
<feature type="region of interest" description="Disordered" evidence="1">
    <location>
        <begin position="1"/>
        <end position="36"/>
    </location>
</feature>
<proteinExistence type="predicted"/>
<reference evidence="3" key="1">
    <citation type="journal article" date="2020" name="Nat. Commun.">
        <title>Large-scale genome sequencing of mycorrhizal fungi provides insights into the early evolution of symbiotic traits.</title>
        <authorList>
            <person name="Miyauchi S."/>
            <person name="Kiss E."/>
            <person name="Kuo A."/>
            <person name="Drula E."/>
            <person name="Kohler A."/>
            <person name="Sanchez-Garcia M."/>
            <person name="Morin E."/>
            <person name="Andreopoulos B."/>
            <person name="Barry K.W."/>
            <person name="Bonito G."/>
            <person name="Buee M."/>
            <person name="Carver A."/>
            <person name="Chen C."/>
            <person name="Cichocki N."/>
            <person name="Clum A."/>
            <person name="Culley D."/>
            <person name="Crous P.W."/>
            <person name="Fauchery L."/>
            <person name="Girlanda M."/>
            <person name="Hayes R.D."/>
            <person name="Keri Z."/>
            <person name="LaButti K."/>
            <person name="Lipzen A."/>
            <person name="Lombard V."/>
            <person name="Magnuson J."/>
            <person name="Maillard F."/>
            <person name="Murat C."/>
            <person name="Nolan M."/>
            <person name="Ohm R.A."/>
            <person name="Pangilinan J."/>
            <person name="Pereira M.F."/>
            <person name="Perotto S."/>
            <person name="Peter M."/>
            <person name="Pfister S."/>
            <person name="Riley R."/>
            <person name="Sitrit Y."/>
            <person name="Stielow J.B."/>
            <person name="Szollosi G."/>
            <person name="Zifcakova L."/>
            <person name="Stursova M."/>
            <person name="Spatafora J.W."/>
            <person name="Tedersoo L."/>
            <person name="Vaario L.M."/>
            <person name="Yamada A."/>
            <person name="Yan M."/>
            <person name="Wang P."/>
            <person name="Xu J."/>
            <person name="Bruns T."/>
            <person name="Baldrian P."/>
            <person name="Vilgalys R."/>
            <person name="Dunand C."/>
            <person name="Henrissat B."/>
            <person name="Grigoriev I.V."/>
            <person name="Hibbett D."/>
            <person name="Nagy L.G."/>
            <person name="Martin F.M."/>
        </authorList>
    </citation>
    <scope>NUCLEOTIDE SEQUENCE</scope>
    <source>
        <strain evidence="3">UH-Tt-Lm1</strain>
    </source>
</reference>
<dbReference type="GO" id="GO:0004843">
    <property type="term" value="F:cysteine-type deubiquitinase activity"/>
    <property type="evidence" value="ECO:0007669"/>
    <property type="project" value="TreeGrafter"/>
</dbReference>
<feature type="compositionally biased region" description="Pro residues" evidence="1">
    <location>
        <begin position="420"/>
        <end position="430"/>
    </location>
</feature>
<dbReference type="InterPro" id="IPR038765">
    <property type="entry name" value="Papain-like_cys_pep_sf"/>
</dbReference>
<dbReference type="SUPFAM" id="SSF54001">
    <property type="entry name" value="Cysteine proteinases"/>
    <property type="match status" value="1"/>
</dbReference>
<sequence>MPSTKRQKAGARGPQPMRSRTTRSSKPRLFSDPTENTQQLTQQLRALGLYAADTLGDGNCLFRALSDQLYGTPSYHLRLRQEICDWIAAHQSRYEPFVEDERGFDAHLQCMRQQGTYGGHLELSAFAHYSRRDVKVIQPGLVYVIEWFAGWDPSEIVPASGHSLEDPSSSVDSREKRRMKRDKVRADQEKIEHPHIDTSVPQRPIYVAYHDWEHFSSIRNLKGPHTGVPNVVERSGDSGPPSPVPQKSKRKSTSTQASRVATPTKRKDRKSALKPVEITAASPAPPPPAPTEIPLPLSRSPSPAESSEPPSSSLATPPPYPTMPSISSLLEPRPYRSPKRTFDESSASSHSETSETASKRARSLNPSPSRLSQDIAPLEQQREEDSDIDVDVSMVEPDADTPGLSPSGCTSESSLSPLSSPSPSPPPPEKPLTKRQRKALGLPRQREHVVGGKGMSAGKIVIPGGKFKSKKVGQKVIKEEPDDDVDAEWAKNGTGRVDVRGFRELKI</sequence>
<organism evidence="3 4">
    <name type="scientific">Thelephora terrestris</name>
    <dbReference type="NCBI Taxonomy" id="56493"/>
    <lineage>
        <taxon>Eukaryota</taxon>
        <taxon>Fungi</taxon>
        <taxon>Dikarya</taxon>
        <taxon>Basidiomycota</taxon>
        <taxon>Agaricomycotina</taxon>
        <taxon>Agaricomycetes</taxon>
        <taxon>Thelephorales</taxon>
        <taxon>Thelephoraceae</taxon>
        <taxon>Thelephora</taxon>
    </lineage>
</organism>
<name>A0A9P6HNL4_9AGAM</name>
<feature type="region of interest" description="Disordered" evidence="1">
    <location>
        <begin position="223"/>
        <end position="462"/>
    </location>
</feature>
<dbReference type="Proteomes" id="UP000736335">
    <property type="component" value="Unassembled WGS sequence"/>
</dbReference>
<dbReference type="PANTHER" id="PTHR12419:SF7">
    <property type="entry name" value="OTU DOMAIN-CONTAINING PROTEIN 3"/>
    <property type="match status" value="1"/>
</dbReference>
<dbReference type="InterPro" id="IPR050704">
    <property type="entry name" value="Peptidase_C85-like"/>
</dbReference>
<dbReference type="EMBL" id="WIUZ02000001">
    <property type="protein sequence ID" value="KAF9791919.1"/>
    <property type="molecule type" value="Genomic_DNA"/>
</dbReference>
<dbReference type="InterPro" id="IPR003323">
    <property type="entry name" value="OTU_dom"/>
</dbReference>
<dbReference type="Gene3D" id="3.90.70.80">
    <property type="match status" value="1"/>
</dbReference>
<dbReference type="GO" id="GO:0016579">
    <property type="term" value="P:protein deubiquitination"/>
    <property type="evidence" value="ECO:0007669"/>
    <property type="project" value="TreeGrafter"/>
</dbReference>
<feature type="region of interest" description="Disordered" evidence="1">
    <location>
        <begin position="159"/>
        <end position="196"/>
    </location>
</feature>
<gene>
    <name evidence="3" type="ORF">BJ322DRAFT_2372</name>
</gene>